<sequence>MDHWEQIRKLIEARRADQLVKRIRTLDGAARKEVAARLPELLKALRGRFDRWDDRLVDYSVVLRVAGAGTIGGAAGVASWLYRRDFAPRWAGRDNDVDLLLDVLADRPAAWRADLANRLVLRMRAADDRGMALTLALLRETGVEPPQHDPLVAGWAALGTTLPGGPLRDDPLLDHLLPRLFEAEGVGRELQWEQEPHSGWLGALTAQAAAGRVKREALIEGCVRRFLRGGTPIDLRFFVRLHEALDPAPAEVAPHVRDYLSLLPASPGPVAELATKRLRACDGLAADDLAEAWESLLFRSERKLVRAGLSWLDRSVRRAPELAAVVATPLTRAFAADSAELQEKAVELALAHAAGMGEEGRATVREAVELLPLRLGHRVAAAFAGGTVTPAEPAFVPPPLPAAPQRAHALAPPAELSPGSEVERLPAQGDLILLLEEARSWQDYERLLADLVTLAGRDRARVAAALHPRLPHNPWGYGRQAWLHLGQWLQGAANSLARIAPIRRAWHRMMPRESLAAPHRLLLHRGAEILRAVEEDTLPPLLLATPTHSTGHVAAAELVRRMEVIEAAGAKPLAADFQQALLRLPRTPDPEATARAARLTSAAGRVLAGWTCPEVAVELEWTCGSHHGTHDWHDRDHNHDIQPVPTATFVPTGLPLVDMVLGVERRWAEAEHLAWWPSTLPSHREVAAAHLMPYVNRRFYGETRVGPEMARELARAEGPVGAAFAMVLARILGDPDMPESVDVLLETAARDELPAAEVGRHVGLLVAAGEVRVIDVTTALDAAARRGAHEHVWRIAAAALPTLLPPPGVRPRNGLAGFVTLAATTAEWCGARGEIPEVGDMAARKGTSGLLREARRLHDLLTGTGQEG</sequence>
<name>A0A1G8ELL9_9ACTN</name>
<accession>A0A1G8ELL9</accession>
<dbReference type="STRING" id="633440.SAMN05421869_10329"/>
<evidence type="ECO:0000313" key="2">
    <source>
        <dbReference type="EMBL" id="SDH70767.1"/>
    </source>
</evidence>
<evidence type="ECO:0000313" key="3">
    <source>
        <dbReference type="Proteomes" id="UP000199202"/>
    </source>
</evidence>
<feature type="domain" description="DUF7824" evidence="1">
    <location>
        <begin position="522"/>
        <end position="600"/>
    </location>
</feature>
<gene>
    <name evidence="2" type="ORF">SAMN05421869_10329</name>
</gene>
<dbReference type="RefSeq" id="WP_090929986.1">
    <property type="nucleotide sequence ID" value="NZ_FNDJ01000003.1"/>
</dbReference>
<dbReference type="InterPro" id="IPR056726">
    <property type="entry name" value="DUF7824"/>
</dbReference>
<dbReference type="EMBL" id="FNDJ01000003">
    <property type="protein sequence ID" value="SDH70767.1"/>
    <property type="molecule type" value="Genomic_DNA"/>
</dbReference>
<dbReference type="OrthoDB" id="3245799at2"/>
<dbReference type="Proteomes" id="UP000199202">
    <property type="component" value="Unassembled WGS sequence"/>
</dbReference>
<evidence type="ECO:0000259" key="1">
    <source>
        <dbReference type="Pfam" id="PF25148"/>
    </source>
</evidence>
<dbReference type="Pfam" id="PF25148">
    <property type="entry name" value="DUF7824"/>
    <property type="match status" value="1"/>
</dbReference>
<organism evidence="2 3">
    <name type="scientific">Nonomuraea jiangxiensis</name>
    <dbReference type="NCBI Taxonomy" id="633440"/>
    <lineage>
        <taxon>Bacteria</taxon>
        <taxon>Bacillati</taxon>
        <taxon>Actinomycetota</taxon>
        <taxon>Actinomycetes</taxon>
        <taxon>Streptosporangiales</taxon>
        <taxon>Streptosporangiaceae</taxon>
        <taxon>Nonomuraea</taxon>
    </lineage>
</organism>
<proteinExistence type="predicted"/>
<reference evidence="2 3" key="1">
    <citation type="submission" date="2016-10" db="EMBL/GenBank/DDBJ databases">
        <authorList>
            <person name="de Groot N.N."/>
        </authorList>
    </citation>
    <scope>NUCLEOTIDE SEQUENCE [LARGE SCALE GENOMIC DNA]</scope>
    <source>
        <strain evidence="2 3">CGMCC 4.6533</strain>
    </source>
</reference>
<keyword evidence="3" id="KW-1185">Reference proteome</keyword>
<dbReference type="AlphaFoldDB" id="A0A1G8ELL9"/>
<protein>
    <recommendedName>
        <fullName evidence="1">DUF7824 domain-containing protein</fullName>
    </recommendedName>
</protein>